<proteinExistence type="predicted"/>
<protein>
    <recommendedName>
        <fullName evidence="4">Integrase catalytic domain-containing protein</fullName>
    </recommendedName>
</protein>
<evidence type="ECO:0000313" key="3">
    <source>
        <dbReference type="Proteomes" id="UP000288805"/>
    </source>
</evidence>
<name>A0A438G673_VITVI</name>
<feature type="region of interest" description="Disordered" evidence="1">
    <location>
        <begin position="193"/>
        <end position="235"/>
    </location>
</feature>
<sequence>MSTTINKKIKVFHSDEGREFINFKLSSHFLSARIIHQVSCPYTQSKQVPPQTCMEVNTRDYTETDVLQPSTNETSQPEIDCYLPCRFLHSSSINLHSTLELEFAMKDLGQIHHFLASRSFKHLMIGRGVQPHGDPSLDIIRFWRKSHLLQTHQVGLPFCPCTSALRLLITQHISIEKQVVDVFTKPMSKSDKVEHNYGSDKVENSHNSCYNSRETLKDEGVSMATTSTRNGSSTS</sequence>
<gene>
    <name evidence="2" type="ORF">CK203_063280</name>
</gene>
<evidence type="ECO:0000313" key="2">
    <source>
        <dbReference type="EMBL" id="RVW67727.1"/>
    </source>
</evidence>
<dbReference type="EMBL" id="QGNW01000569">
    <property type="protein sequence ID" value="RVW67727.1"/>
    <property type="molecule type" value="Genomic_DNA"/>
</dbReference>
<reference evidence="2 3" key="1">
    <citation type="journal article" date="2018" name="PLoS Genet.">
        <title>Population sequencing reveals clonal diversity and ancestral inbreeding in the grapevine cultivar Chardonnay.</title>
        <authorList>
            <person name="Roach M.J."/>
            <person name="Johnson D.L."/>
            <person name="Bohlmann J."/>
            <person name="van Vuuren H.J."/>
            <person name="Jones S.J."/>
            <person name="Pretorius I.S."/>
            <person name="Schmidt S.A."/>
            <person name="Borneman A.R."/>
        </authorList>
    </citation>
    <scope>NUCLEOTIDE SEQUENCE [LARGE SCALE GENOMIC DNA]</scope>
    <source>
        <strain evidence="3">cv. Chardonnay</strain>
        <tissue evidence="2">Leaf</tissue>
    </source>
</reference>
<dbReference type="SUPFAM" id="SSF53098">
    <property type="entry name" value="Ribonuclease H-like"/>
    <property type="match status" value="1"/>
</dbReference>
<evidence type="ECO:0000256" key="1">
    <source>
        <dbReference type="SAM" id="MobiDB-lite"/>
    </source>
</evidence>
<feature type="compositionally biased region" description="Basic and acidic residues" evidence="1">
    <location>
        <begin position="193"/>
        <end position="204"/>
    </location>
</feature>
<dbReference type="InterPro" id="IPR012337">
    <property type="entry name" value="RNaseH-like_sf"/>
</dbReference>
<feature type="compositionally biased region" description="Polar residues" evidence="1">
    <location>
        <begin position="223"/>
        <end position="235"/>
    </location>
</feature>
<accession>A0A438G673</accession>
<evidence type="ECO:0008006" key="4">
    <source>
        <dbReference type="Google" id="ProtNLM"/>
    </source>
</evidence>
<dbReference type="AlphaFoldDB" id="A0A438G673"/>
<dbReference type="Proteomes" id="UP000288805">
    <property type="component" value="Unassembled WGS sequence"/>
</dbReference>
<organism evidence="2 3">
    <name type="scientific">Vitis vinifera</name>
    <name type="common">Grape</name>
    <dbReference type="NCBI Taxonomy" id="29760"/>
    <lineage>
        <taxon>Eukaryota</taxon>
        <taxon>Viridiplantae</taxon>
        <taxon>Streptophyta</taxon>
        <taxon>Embryophyta</taxon>
        <taxon>Tracheophyta</taxon>
        <taxon>Spermatophyta</taxon>
        <taxon>Magnoliopsida</taxon>
        <taxon>eudicotyledons</taxon>
        <taxon>Gunneridae</taxon>
        <taxon>Pentapetalae</taxon>
        <taxon>rosids</taxon>
        <taxon>Vitales</taxon>
        <taxon>Vitaceae</taxon>
        <taxon>Viteae</taxon>
        <taxon>Vitis</taxon>
    </lineage>
</organism>
<comment type="caution">
    <text evidence="2">The sequence shown here is derived from an EMBL/GenBank/DDBJ whole genome shotgun (WGS) entry which is preliminary data.</text>
</comment>